<feature type="non-terminal residue" evidence="2">
    <location>
        <position position="123"/>
    </location>
</feature>
<dbReference type="Proteomes" id="UP000326268">
    <property type="component" value="Unassembled WGS sequence"/>
</dbReference>
<protein>
    <submittedName>
        <fullName evidence="2">Uncharacterized protein</fullName>
    </submittedName>
</protein>
<evidence type="ECO:0000256" key="1">
    <source>
        <dbReference type="SAM" id="Phobius"/>
    </source>
</evidence>
<organism evidence="2 3">
    <name type="scientific">Aspergillus caelatus</name>
    <dbReference type="NCBI Taxonomy" id="61420"/>
    <lineage>
        <taxon>Eukaryota</taxon>
        <taxon>Fungi</taxon>
        <taxon>Dikarya</taxon>
        <taxon>Ascomycota</taxon>
        <taxon>Pezizomycotina</taxon>
        <taxon>Eurotiomycetes</taxon>
        <taxon>Eurotiomycetidae</taxon>
        <taxon>Eurotiales</taxon>
        <taxon>Aspergillaceae</taxon>
        <taxon>Aspergillus</taxon>
        <taxon>Aspergillus subgen. Circumdati</taxon>
    </lineage>
</organism>
<keyword evidence="1" id="KW-0812">Transmembrane</keyword>
<dbReference type="EMBL" id="ML737578">
    <property type="protein sequence ID" value="KAE8368992.1"/>
    <property type="molecule type" value="Genomic_DNA"/>
</dbReference>
<proteinExistence type="predicted"/>
<sequence>MSTGKCLEKRGVICLAVEKKVMELFVWRMRDIVTSQKETVEILCIKRRYQDWGRERKRKLSVVGCLICPTISLVFCYHPLRPCLFPSSSRSSYVRPGRHRQNVILPVVSSRLQNECLILTSSL</sequence>
<evidence type="ECO:0000313" key="3">
    <source>
        <dbReference type="Proteomes" id="UP000326268"/>
    </source>
</evidence>
<keyword evidence="3" id="KW-1185">Reference proteome</keyword>
<accession>A0A5N7AGM4</accession>
<dbReference type="RefSeq" id="XP_031932073.1">
    <property type="nucleotide sequence ID" value="XM_032065376.1"/>
</dbReference>
<dbReference type="GeneID" id="43649822"/>
<keyword evidence="1" id="KW-1133">Transmembrane helix</keyword>
<name>A0A5N7AGM4_9EURO</name>
<evidence type="ECO:0000313" key="2">
    <source>
        <dbReference type="EMBL" id="KAE8368992.1"/>
    </source>
</evidence>
<feature type="transmembrane region" description="Helical" evidence="1">
    <location>
        <begin position="60"/>
        <end position="80"/>
    </location>
</feature>
<keyword evidence="1" id="KW-0472">Membrane</keyword>
<gene>
    <name evidence="2" type="ORF">BDV27DRAFT_121489</name>
</gene>
<reference evidence="2 3" key="1">
    <citation type="submission" date="2019-04" db="EMBL/GenBank/DDBJ databases">
        <title>Friends and foes A comparative genomics studyof 23 Aspergillus species from section Flavi.</title>
        <authorList>
            <consortium name="DOE Joint Genome Institute"/>
            <person name="Kjaerbolling I."/>
            <person name="Vesth T."/>
            <person name="Frisvad J.C."/>
            <person name="Nybo J.L."/>
            <person name="Theobald S."/>
            <person name="Kildgaard S."/>
            <person name="Isbrandt T."/>
            <person name="Kuo A."/>
            <person name="Sato A."/>
            <person name="Lyhne E.K."/>
            <person name="Kogle M.E."/>
            <person name="Wiebenga A."/>
            <person name="Kun R.S."/>
            <person name="Lubbers R.J."/>
            <person name="Makela M.R."/>
            <person name="Barry K."/>
            <person name="Chovatia M."/>
            <person name="Clum A."/>
            <person name="Daum C."/>
            <person name="Haridas S."/>
            <person name="He G."/>
            <person name="LaButti K."/>
            <person name="Lipzen A."/>
            <person name="Mondo S."/>
            <person name="Riley R."/>
            <person name="Salamov A."/>
            <person name="Simmons B.A."/>
            <person name="Magnuson J.K."/>
            <person name="Henrissat B."/>
            <person name="Mortensen U.H."/>
            <person name="Larsen T.O."/>
            <person name="Devries R.P."/>
            <person name="Grigoriev I.V."/>
            <person name="Machida M."/>
            <person name="Baker S.E."/>
            <person name="Andersen M.R."/>
        </authorList>
    </citation>
    <scope>NUCLEOTIDE SEQUENCE [LARGE SCALE GENOMIC DNA]</scope>
    <source>
        <strain evidence="2 3">CBS 763.97</strain>
    </source>
</reference>
<dbReference type="AlphaFoldDB" id="A0A5N7AGM4"/>